<gene>
    <name evidence="3" type="ORF">SAMN02745887_01434</name>
</gene>
<evidence type="ECO:0000259" key="2">
    <source>
        <dbReference type="Pfam" id="PF07995"/>
    </source>
</evidence>
<dbReference type="PROSITE" id="PS51257">
    <property type="entry name" value="PROKAR_LIPOPROTEIN"/>
    <property type="match status" value="1"/>
</dbReference>
<keyword evidence="1" id="KW-0732">Signal</keyword>
<dbReference type="InterPro" id="IPR011041">
    <property type="entry name" value="Quinoprot_gluc/sorb_DH_b-prop"/>
</dbReference>
<feature type="chain" id="PRO_5009678463" evidence="1">
    <location>
        <begin position="20"/>
        <end position="471"/>
    </location>
</feature>
<dbReference type="PANTHER" id="PTHR19328:SF75">
    <property type="entry name" value="ALDOSE SUGAR DEHYDROGENASE YLII"/>
    <property type="match status" value="1"/>
</dbReference>
<feature type="domain" description="Glucose/Sorbosone dehydrogenase" evidence="2">
    <location>
        <begin position="139"/>
        <end position="463"/>
    </location>
</feature>
<dbReference type="AlphaFoldDB" id="A0A1K2HE56"/>
<dbReference type="Gene3D" id="2.60.40.10">
    <property type="entry name" value="Immunoglobulins"/>
    <property type="match status" value="1"/>
</dbReference>
<accession>A0A1K2HE56</accession>
<name>A0A1K2HE56_9NEIS</name>
<reference evidence="3 4" key="1">
    <citation type="submission" date="2016-11" db="EMBL/GenBank/DDBJ databases">
        <authorList>
            <person name="Jaros S."/>
            <person name="Januszkiewicz K."/>
            <person name="Wedrychowicz H."/>
        </authorList>
    </citation>
    <scope>NUCLEOTIDE SEQUENCE [LARGE SCALE GENOMIC DNA]</scope>
    <source>
        <strain evidence="3 4">DSM 18899</strain>
    </source>
</reference>
<dbReference type="PANTHER" id="PTHR19328">
    <property type="entry name" value="HEDGEHOG-INTERACTING PROTEIN"/>
    <property type="match status" value="1"/>
</dbReference>
<dbReference type="STRING" id="1121279.SAMN02745887_01434"/>
<dbReference type="Gene3D" id="2.120.10.30">
    <property type="entry name" value="TolB, C-terminal domain"/>
    <property type="match status" value="1"/>
</dbReference>
<sequence length="471" mass="48567">MRNLSLLGLTLLLAACGGAEDEPDDGGGTPSLSLTAPANYANNLTGVQTISATAVSGTVGVEFQLDGATLGSEDTVAPYAVDVDTSLYPAGQHIIRARTRNAAGQRSAWASATVSFGGSATLPQGFSKNESWVSGLNSATAFTQAPDGRFFVAEQGGAVRVVKNGALLAGAAHQLSVDATGERGLIGLTVAPDFASSGRLYVHYTSPQGGAHNRISRILLSNDVSNGLEDTDLGLPIELPNLSGATNHNGGALHFGVDGKLYIGVGDNANGAQAANLSSVFGKLLRVNADGTIPSDNPFYASQAGLARAVWAYGLRNPFTFAVQPVTGRIHINDVGQNTWEEINQGVAAANYGWPNSEGPDGLQANHAAPLFSYKHSAANPAGSGPGGFFTGFSIAGGTFYPANGAFPASYRGNYYFADYVSRFIARLDLANGNAAYAFARVAGNPVDMLVGQDGALYVLTRSAITRISAN</sequence>
<protein>
    <submittedName>
        <fullName evidence="3">Glucose/arabinose dehydrogenase, beta-propeller fold</fullName>
    </submittedName>
</protein>
<dbReference type="EMBL" id="FPKR01000005">
    <property type="protein sequence ID" value="SFZ75047.1"/>
    <property type="molecule type" value="Genomic_DNA"/>
</dbReference>
<keyword evidence="4" id="KW-1185">Reference proteome</keyword>
<dbReference type="Pfam" id="PF17957">
    <property type="entry name" value="Big_7"/>
    <property type="match status" value="1"/>
</dbReference>
<dbReference type="InterPro" id="IPR013783">
    <property type="entry name" value="Ig-like_fold"/>
</dbReference>
<evidence type="ECO:0000256" key="1">
    <source>
        <dbReference type="SAM" id="SignalP"/>
    </source>
</evidence>
<proteinExistence type="predicted"/>
<evidence type="ECO:0000313" key="3">
    <source>
        <dbReference type="EMBL" id="SFZ75047.1"/>
    </source>
</evidence>
<dbReference type="OrthoDB" id="9770043at2"/>
<evidence type="ECO:0000313" key="4">
    <source>
        <dbReference type="Proteomes" id="UP000186513"/>
    </source>
</evidence>
<dbReference type="InterPro" id="IPR011042">
    <property type="entry name" value="6-blade_b-propeller_TolB-like"/>
</dbReference>
<dbReference type="Pfam" id="PF07995">
    <property type="entry name" value="GSDH"/>
    <property type="match status" value="1"/>
</dbReference>
<dbReference type="InterPro" id="IPR012938">
    <property type="entry name" value="Glc/Sorbosone_DH"/>
</dbReference>
<dbReference type="Proteomes" id="UP000186513">
    <property type="component" value="Unassembled WGS sequence"/>
</dbReference>
<feature type="signal peptide" evidence="1">
    <location>
        <begin position="1"/>
        <end position="19"/>
    </location>
</feature>
<dbReference type="SUPFAM" id="SSF50952">
    <property type="entry name" value="Soluble quinoprotein glucose dehydrogenase"/>
    <property type="match status" value="1"/>
</dbReference>
<organism evidence="3 4">
    <name type="scientific">Chitinimonas taiwanensis DSM 18899</name>
    <dbReference type="NCBI Taxonomy" id="1121279"/>
    <lineage>
        <taxon>Bacteria</taxon>
        <taxon>Pseudomonadati</taxon>
        <taxon>Pseudomonadota</taxon>
        <taxon>Betaproteobacteria</taxon>
        <taxon>Neisseriales</taxon>
        <taxon>Chitinibacteraceae</taxon>
        <taxon>Chitinimonas</taxon>
    </lineage>
</organism>
<dbReference type="RefSeq" id="WP_084658304.1">
    <property type="nucleotide sequence ID" value="NZ_FPKR01000005.1"/>
</dbReference>